<dbReference type="InterPro" id="IPR004883">
    <property type="entry name" value="LOB"/>
</dbReference>
<protein>
    <recommendedName>
        <fullName evidence="2">LOB domain-containing protein</fullName>
    </recommendedName>
</protein>
<dbReference type="PANTHER" id="PTHR31301">
    <property type="entry name" value="LOB DOMAIN-CONTAINING PROTEIN 4-RELATED"/>
    <property type="match status" value="1"/>
</dbReference>
<reference evidence="3" key="1">
    <citation type="submission" date="2014-09" db="EMBL/GenBank/DDBJ databases">
        <authorList>
            <person name="Magalhaes I.L.F."/>
            <person name="Oliveira U."/>
            <person name="Santos F.R."/>
            <person name="Vidigal T.H.D.A."/>
            <person name="Brescovit A.D."/>
            <person name="Santos A.J."/>
        </authorList>
    </citation>
    <scope>NUCLEOTIDE SEQUENCE</scope>
    <source>
        <tissue evidence="3">Shoot tissue taken approximately 20 cm above the soil surface</tissue>
    </source>
</reference>
<evidence type="ECO:0000256" key="1">
    <source>
        <dbReference type="ARBA" id="ARBA00005474"/>
    </source>
</evidence>
<proteinExistence type="inferred from homology"/>
<accession>A0A0A9ARX1</accession>
<comment type="similarity">
    <text evidence="1">Belongs to the LOB domain-containing protein family.</text>
</comment>
<evidence type="ECO:0000313" key="3">
    <source>
        <dbReference type="EMBL" id="JAD51625.1"/>
    </source>
</evidence>
<name>A0A0A9ARX1_ARUDO</name>
<dbReference type="Pfam" id="PF03195">
    <property type="entry name" value="LOB"/>
    <property type="match status" value="1"/>
</dbReference>
<evidence type="ECO:0000259" key="2">
    <source>
        <dbReference type="PROSITE" id="PS50891"/>
    </source>
</evidence>
<dbReference type="AlphaFoldDB" id="A0A0A9ARX1"/>
<organism evidence="3">
    <name type="scientific">Arundo donax</name>
    <name type="common">Giant reed</name>
    <name type="synonym">Donax arundinaceus</name>
    <dbReference type="NCBI Taxonomy" id="35708"/>
    <lineage>
        <taxon>Eukaryota</taxon>
        <taxon>Viridiplantae</taxon>
        <taxon>Streptophyta</taxon>
        <taxon>Embryophyta</taxon>
        <taxon>Tracheophyta</taxon>
        <taxon>Spermatophyta</taxon>
        <taxon>Magnoliopsida</taxon>
        <taxon>Liliopsida</taxon>
        <taxon>Poales</taxon>
        <taxon>Poaceae</taxon>
        <taxon>PACMAD clade</taxon>
        <taxon>Arundinoideae</taxon>
        <taxon>Arundineae</taxon>
        <taxon>Arundo</taxon>
    </lineage>
</organism>
<dbReference type="PANTHER" id="PTHR31301:SF58">
    <property type="entry name" value="LOB DOMAIN-CONTAINING PROTEIN 3"/>
    <property type="match status" value="1"/>
</dbReference>
<dbReference type="PROSITE" id="PS50891">
    <property type="entry name" value="LOB"/>
    <property type="match status" value="1"/>
</dbReference>
<dbReference type="EMBL" id="GBRH01246270">
    <property type="protein sequence ID" value="JAD51625.1"/>
    <property type="molecule type" value="Transcribed_RNA"/>
</dbReference>
<sequence>MANAVAVVDGGGRRRAPCAVCKMCRRRCAAGCLFAPFFSPDSPTRDFANVRKVFGAGHVKKLLQVHTTAPYTLALARSLHHLHYATPACPDAPLLVKLPLRRRSGLLFDRLPSPAPDPLFRDVSSMSIDLLLRLSQHQSTSRSLAARRPRVCAISSGLQVSFFIFQ</sequence>
<feature type="domain" description="LOB" evidence="2">
    <location>
        <begin position="16"/>
        <end position="119"/>
    </location>
</feature>
<reference evidence="3" key="2">
    <citation type="journal article" date="2015" name="Data Brief">
        <title>Shoot transcriptome of the giant reed, Arundo donax.</title>
        <authorList>
            <person name="Barrero R.A."/>
            <person name="Guerrero F.D."/>
            <person name="Moolhuijzen P."/>
            <person name="Goolsby J.A."/>
            <person name="Tidwell J."/>
            <person name="Bellgard S.E."/>
            <person name="Bellgard M.I."/>
        </authorList>
    </citation>
    <scope>NUCLEOTIDE SEQUENCE</scope>
    <source>
        <tissue evidence="3">Shoot tissue taken approximately 20 cm above the soil surface</tissue>
    </source>
</reference>